<dbReference type="Pfam" id="PF25583">
    <property type="entry name" value="WCX"/>
    <property type="match status" value="1"/>
</dbReference>
<reference evidence="3 4" key="2">
    <citation type="journal article" date="2013" name="PLoS ONE">
        <title>INDIGO - INtegrated Data Warehouse of MIcrobial GenOmes with Examples from the Red Sea Extremophiles.</title>
        <authorList>
            <person name="Alam I."/>
            <person name="Antunes A."/>
            <person name="Kamau A.A."/>
            <person name="Ba Alawi W."/>
            <person name="Kalkatawi M."/>
            <person name="Stingl U."/>
            <person name="Bajic V.B."/>
        </authorList>
    </citation>
    <scope>NUCLEOTIDE SEQUENCE [LARGE SCALE GENOMIC DNA]</scope>
    <source>
        <strain evidence="3 4">SSD-17B</strain>
    </source>
</reference>
<accession>U2EFL3</accession>
<dbReference type="RefSeq" id="WP_008826171.1">
    <property type="nucleotide sequence ID" value="NZ_AFNU02000001.1"/>
</dbReference>
<name>U2EFL3_9MOLU</name>
<keyword evidence="4" id="KW-1185">Reference proteome</keyword>
<evidence type="ECO:0000259" key="1">
    <source>
        <dbReference type="Pfam" id="PF13280"/>
    </source>
</evidence>
<dbReference type="PROSITE" id="PS52050">
    <property type="entry name" value="WYL"/>
    <property type="match status" value="1"/>
</dbReference>
<dbReference type="Proteomes" id="UP000005707">
    <property type="component" value="Unassembled WGS sequence"/>
</dbReference>
<dbReference type="AlphaFoldDB" id="U2EFL3"/>
<dbReference type="PANTHER" id="PTHR34580">
    <property type="match status" value="1"/>
</dbReference>
<comment type="caution">
    <text evidence="3">The sequence shown here is derived from an EMBL/GenBank/DDBJ whole genome shotgun (WGS) entry which is preliminary data.</text>
</comment>
<reference evidence="3 4" key="1">
    <citation type="journal article" date="2011" name="J. Bacteriol.">
        <title>Genome sequence of Haloplasma contractile, an unusual contractile bacterium from a deep-sea anoxic brine lake.</title>
        <authorList>
            <person name="Antunes A."/>
            <person name="Alam I."/>
            <person name="El Dorry H."/>
            <person name="Siam R."/>
            <person name="Robertson A."/>
            <person name="Bajic V.B."/>
            <person name="Stingl U."/>
        </authorList>
    </citation>
    <scope>NUCLEOTIDE SEQUENCE [LARGE SCALE GENOMIC DNA]</scope>
    <source>
        <strain evidence="3 4">SSD-17B</strain>
    </source>
</reference>
<dbReference type="OrthoDB" id="9767131at2"/>
<dbReference type="Gene3D" id="1.10.10.10">
    <property type="entry name" value="Winged helix-like DNA-binding domain superfamily/Winged helix DNA-binding domain"/>
    <property type="match status" value="1"/>
</dbReference>
<proteinExistence type="predicted"/>
<dbReference type="PANTHER" id="PTHR34580:SF1">
    <property type="entry name" value="PROTEIN PAFC"/>
    <property type="match status" value="1"/>
</dbReference>
<dbReference type="Pfam" id="PF13280">
    <property type="entry name" value="WYL"/>
    <property type="match status" value="1"/>
</dbReference>
<dbReference type="InterPro" id="IPR036388">
    <property type="entry name" value="WH-like_DNA-bd_sf"/>
</dbReference>
<sequence>MNKTALSIMMVVYLYNRDLVKKSELAEYLEVSERKIIDLRTELEVAGIDIETIPGKNGGYRLNSKSTVLSALSLSDEEFNALFMAREQLKSDNFIYQKTLNQLIEKVEATHHAKDSHTNYQFIKSLKRNRMITKEKEWFKRIKKAIDEQNKVIIYYKNSKAEIKKYYANPYDLFYYKGFWYMISYNAKYNKGYNYKLVRIQDIEILSQQFERHANFKLQNFVGETSIFSDEEYQIKLHIEPPLSVIVSEMVIAKNQEILELEDGSIIFDGKMEGKLEIISWLLSLGSSVNVLEPQVIKRAYESEVKRLIDKYTTH</sequence>
<dbReference type="SUPFAM" id="SSF46785">
    <property type="entry name" value="Winged helix' DNA-binding domain"/>
    <property type="match status" value="1"/>
</dbReference>
<dbReference type="eggNOG" id="COG2378">
    <property type="taxonomic scope" value="Bacteria"/>
</dbReference>
<dbReference type="InterPro" id="IPR057727">
    <property type="entry name" value="WCX_dom"/>
</dbReference>
<protein>
    <submittedName>
        <fullName evidence="3">DeoR-family transcriptional regulator protein</fullName>
    </submittedName>
</protein>
<evidence type="ECO:0000313" key="4">
    <source>
        <dbReference type="Proteomes" id="UP000005707"/>
    </source>
</evidence>
<evidence type="ECO:0000313" key="3">
    <source>
        <dbReference type="EMBL" id="ERJ13723.1"/>
    </source>
</evidence>
<organism evidence="3 4">
    <name type="scientific">Haloplasma contractile SSD-17B</name>
    <dbReference type="NCBI Taxonomy" id="1033810"/>
    <lineage>
        <taxon>Bacteria</taxon>
        <taxon>Bacillati</taxon>
        <taxon>Mycoplasmatota</taxon>
        <taxon>Mollicutes</taxon>
        <taxon>Haloplasmatales</taxon>
        <taxon>Haloplasmataceae</taxon>
        <taxon>Haloplasma</taxon>
    </lineage>
</organism>
<dbReference type="InterPro" id="IPR026881">
    <property type="entry name" value="WYL_dom"/>
</dbReference>
<gene>
    <name evidence="3" type="ORF">HLPCO_000389</name>
</gene>
<dbReference type="InterPro" id="IPR036390">
    <property type="entry name" value="WH_DNA-bd_sf"/>
</dbReference>
<feature type="domain" description="WCX" evidence="2">
    <location>
        <begin position="232"/>
        <end position="308"/>
    </location>
</feature>
<feature type="domain" description="WYL" evidence="1">
    <location>
        <begin position="138"/>
        <end position="205"/>
    </location>
</feature>
<dbReference type="InParanoid" id="U2EFL3"/>
<dbReference type="InterPro" id="IPR051534">
    <property type="entry name" value="CBASS_pafABC_assoc_protein"/>
</dbReference>
<dbReference type="STRING" id="1033810.HLPCO_000389"/>
<dbReference type="EMBL" id="AFNU02000001">
    <property type="protein sequence ID" value="ERJ13723.1"/>
    <property type="molecule type" value="Genomic_DNA"/>
</dbReference>
<evidence type="ECO:0000259" key="2">
    <source>
        <dbReference type="Pfam" id="PF25583"/>
    </source>
</evidence>